<name>A0A2Y9TZ53_9GAMM</name>
<dbReference type="InterPro" id="IPR010718">
    <property type="entry name" value="DUF1294"/>
</dbReference>
<gene>
    <name evidence="2" type="ORF">HYN51_09665</name>
</gene>
<evidence type="ECO:0000313" key="3">
    <source>
        <dbReference type="Proteomes" id="UP000244908"/>
    </source>
</evidence>
<feature type="transmembrane region" description="Helical" evidence="1">
    <location>
        <begin position="77"/>
        <end position="94"/>
    </location>
</feature>
<organism evidence="2 3">
    <name type="scientific">Limnobaculum parvum</name>
    <dbReference type="NCBI Taxonomy" id="2172103"/>
    <lineage>
        <taxon>Bacteria</taxon>
        <taxon>Pseudomonadati</taxon>
        <taxon>Pseudomonadota</taxon>
        <taxon>Gammaproteobacteria</taxon>
        <taxon>Enterobacterales</taxon>
        <taxon>Budviciaceae</taxon>
        <taxon>Limnobaculum</taxon>
    </lineage>
</organism>
<evidence type="ECO:0000256" key="1">
    <source>
        <dbReference type="SAM" id="Phobius"/>
    </source>
</evidence>
<keyword evidence="1" id="KW-0472">Membrane</keyword>
<dbReference type="KEGG" id="lpv:HYN51_09665"/>
<dbReference type="AlphaFoldDB" id="A0A2Y9TZ53"/>
<dbReference type="RefSeq" id="WP_108900858.1">
    <property type="nucleotide sequence ID" value="NZ_CP029185.2"/>
</dbReference>
<protein>
    <submittedName>
        <fullName evidence="2">DUF1294 domain-containing protein</fullName>
    </submittedName>
</protein>
<reference evidence="2 3" key="1">
    <citation type="journal article" date="2019" name="Int. J. Syst. Evol. Microbiol.">
        <title>Limnobaculum parvum gen. nov., sp. nov., isolated from a freshwater lake.</title>
        <authorList>
            <person name="Baek C."/>
            <person name="Shin S.K."/>
            <person name="Yi H."/>
        </authorList>
    </citation>
    <scope>NUCLEOTIDE SEQUENCE [LARGE SCALE GENOMIC DNA]</scope>
    <source>
        <strain evidence="2 3">HYN0051</strain>
    </source>
</reference>
<dbReference type="Pfam" id="PF06961">
    <property type="entry name" value="DUF1294"/>
    <property type="match status" value="1"/>
</dbReference>
<dbReference type="OrthoDB" id="72963at2"/>
<accession>A0A2Y9TZ53</accession>
<dbReference type="EMBL" id="CP029185">
    <property type="protein sequence ID" value="AWH88801.1"/>
    <property type="molecule type" value="Genomic_DNA"/>
</dbReference>
<evidence type="ECO:0000313" key="2">
    <source>
        <dbReference type="EMBL" id="AWH88801.1"/>
    </source>
</evidence>
<keyword evidence="1" id="KW-0812">Transmembrane</keyword>
<keyword evidence="3" id="KW-1185">Reference proteome</keyword>
<dbReference type="Proteomes" id="UP000244908">
    <property type="component" value="Chromosome"/>
</dbReference>
<feature type="transmembrane region" description="Helical" evidence="1">
    <location>
        <begin position="12"/>
        <end position="34"/>
    </location>
</feature>
<feature type="transmembrane region" description="Helical" evidence="1">
    <location>
        <begin position="40"/>
        <end position="57"/>
    </location>
</feature>
<keyword evidence="1" id="KW-1133">Transmembrane helix</keyword>
<proteinExistence type="predicted"/>
<feature type="transmembrane region" description="Helical" evidence="1">
    <location>
        <begin position="106"/>
        <end position="123"/>
    </location>
</feature>
<sequence length="126" mass="14795">MNSRTDTNKKYRTFSFTILLVIILFCSTIALAFWFGWLPLQVVILYTALSLITFLFYGKDKSAAKKHTWRIKESTLLWLGVIGGWPGALMAQQLFRHKSSKRSFQLMFWLTVIINCAILIWWLRSR</sequence>